<dbReference type="Gene3D" id="3.40.30.10">
    <property type="entry name" value="Glutaredoxin"/>
    <property type="match status" value="1"/>
</dbReference>
<dbReference type="GO" id="GO:0016491">
    <property type="term" value="F:oxidoreductase activity"/>
    <property type="evidence" value="ECO:0007669"/>
    <property type="project" value="InterPro"/>
</dbReference>
<dbReference type="EMBL" id="ONZQ02000015">
    <property type="protein sequence ID" value="SPO06407.1"/>
    <property type="molecule type" value="Genomic_DNA"/>
</dbReference>
<protein>
    <submittedName>
        <fullName evidence="2">Related to dithiol-disulfide isomerase involved in polyketide biosynthesis</fullName>
    </submittedName>
</protein>
<evidence type="ECO:0000313" key="3">
    <source>
        <dbReference type="Proteomes" id="UP001187682"/>
    </source>
</evidence>
<dbReference type="GO" id="GO:0016853">
    <property type="term" value="F:isomerase activity"/>
    <property type="evidence" value="ECO:0007669"/>
    <property type="project" value="UniProtKB-KW"/>
</dbReference>
<dbReference type="InterPro" id="IPR036249">
    <property type="entry name" value="Thioredoxin-like_sf"/>
</dbReference>
<dbReference type="PANTHER" id="PTHR13887">
    <property type="entry name" value="GLUTATHIONE S-TRANSFERASE KAPPA"/>
    <property type="match status" value="1"/>
</dbReference>
<dbReference type="CDD" id="cd03024">
    <property type="entry name" value="DsbA_FrnE"/>
    <property type="match status" value="1"/>
</dbReference>
<comment type="caution">
    <text evidence="2">The sequence shown here is derived from an EMBL/GenBank/DDBJ whole genome shotgun (WGS) entry which is preliminary data.</text>
</comment>
<dbReference type="Proteomes" id="UP001187682">
    <property type="component" value="Unassembled WGS sequence"/>
</dbReference>
<keyword evidence="2" id="KW-0413">Isomerase</keyword>
<dbReference type="AlphaFoldDB" id="A0AAE8SZU5"/>
<proteinExistence type="predicted"/>
<dbReference type="InterPro" id="IPR001853">
    <property type="entry name" value="DSBA-like_thioredoxin_dom"/>
</dbReference>
<feature type="domain" description="DSBA-like thioredoxin" evidence="1">
    <location>
        <begin position="6"/>
        <end position="210"/>
    </location>
</feature>
<evidence type="ECO:0000259" key="1">
    <source>
        <dbReference type="Pfam" id="PF01323"/>
    </source>
</evidence>
<accession>A0AAE8SZU5</accession>
<gene>
    <name evidence="2" type="ORF">DNG_09096</name>
</gene>
<reference evidence="2" key="1">
    <citation type="submission" date="2018-03" db="EMBL/GenBank/DDBJ databases">
        <authorList>
            <person name="Guldener U."/>
        </authorList>
    </citation>
    <scope>NUCLEOTIDE SEQUENCE</scope>
</reference>
<keyword evidence="3" id="KW-1185">Reference proteome</keyword>
<dbReference type="PANTHER" id="PTHR13887:SF41">
    <property type="entry name" value="THIOREDOXIN SUPERFAMILY PROTEIN"/>
    <property type="match status" value="1"/>
</dbReference>
<evidence type="ECO:0000313" key="2">
    <source>
        <dbReference type="EMBL" id="SPO06407.1"/>
    </source>
</evidence>
<dbReference type="SUPFAM" id="SSF52833">
    <property type="entry name" value="Thioredoxin-like"/>
    <property type="match status" value="1"/>
</dbReference>
<dbReference type="Pfam" id="PF01323">
    <property type="entry name" value="DSBA"/>
    <property type="match status" value="1"/>
</dbReference>
<name>A0AAE8SZU5_9PEZI</name>
<sequence>MAVFNINITSDPVCPHCYMAKRRLDRAIQLYKRVVPDGSKDTFVINWKAFYLDSSSPKVGIPISQRMEQRFGTASDNMIHRLTMIGRAEGVEFTMDSKIGNTRDAHRLVYLAGLKGPETQNELVSVLFRSYFEESGDITDHGMLLDVAEKAGLDREEAKKWLEGEDGGAEVDREAEAARKRGVRGVPNLVINDNIVIEGAEDVQSFLEHLTTAREAC</sequence>
<organism evidence="2 3">
    <name type="scientific">Cephalotrichum gorgonifer</name>
    <dbReference type="NCBI Taxonomy" id="2041049"/>
    <lineage>
        <taxon>Eukaryota</taxon>
        <taxon>Fungi</taxon>
        <taxon>Dikarya</taxon>
        <taxon>Ascomycota</taxon>
        <taxon>Pezizomycotina</taxon>
        <taxon>Sordariomycetes</taxon>
        <taxon>Hypocreomycetidae</taxon>
        <taxon>Microascales</taxon>
        <taxon>Microascaceae</taxon>
        <taxon>Cephalotrichum</taxon>
    </lineage>
</organism>